<dbReference type="STRING" id="4072.A0A2G2XXY4"/>
<dbReference type="AlphaFoldDB" id="A0A2G2XXY4"/>
<name>A0A2G2XXY4_CAPAN</name>
<comment type="caution">
    <text evidence="1">The sequence shown here is derived from an EMBL/GenBank/DDBJ whole genome shotgun (WGS) entry which is preliminary data.</text>
</comment>
<protein>
    <submittedName>
        <fullName evidence="1">Uncharacterized protein</fullName>
    </submittedName>
</protein>
<gene>
    <name evidence="1" type="ORF">T459_33794</name>
</gene>
<dbReference type="Gramene" id="PHT62345">
    <property type="protein sequence ID" value="PHT62345"/>
    <property type="gene ID" value="T459_33794"/>
</dbReference>
<sequence length="107" mass="12282">MLPMPHLYVNRSDYVCCYYNQPDGVQNSSFSRIKEKEAKPGGNGLTGIKLSVVSKGKQRFLEAHRLKQWWSDELELQMALNNSMLISRQLNSLHTIQDPKQPQGYSL</sequence>
<dbReference type="Proteomes" id="UP000222542">
    <property type="component" value="Unassembled WGS sequence"/>
</dbReference>
<proteinExistence type="predicted"/>
<organism evidence="1 2">
    <name type="scientific">Capsicum annuum</name>
    <name type="common">Capsicum pepper</name>
    <dbReference type="NCBI Taxonomy" id="4072"/>
    <lineage>
        <taxon>Eukaryota</taxon>
        <taxon>Viridiplantae</taxon>
        <taxon>Streptophyta</taxon>
        <taxon>Embryophyta</taxon>
        <taxon>Tracheophyta</taxon>
        <taxon>Spermatophyta</taxon>
        <taxon>Magnoliopsida</taxon>
        <taxon>eudicotyledons</taxon>
        <taxon>Gunneridae</taxon>
        <taxon>Pentapetalae</taxon>
        <taxon>asterids</taxon>
        <taxon>lamiids</taxon>
        <taxon>Solanales</taxon>
        <taxon>Solanaceae</taxon>
        <taxon>Solanoideae</taxon>
        <taxon>Capsiceae</taxon>
        <taxon>Capsicum</taxon>
    </lineage>
</organism>
<accession>A0A2G2XXY4</accession>
<keyword evidence="2" id="KW-1185">Reference proteome</keyword>
<dbReference type="EMBL" id="AYRZ02000084">
    <property type="protein sequence ID" value="PHT62345.1"/>
    <property type="molecule type" value="Genomic_DNA"/>
</dbReference>
<reference evidence="1 2" key="2">
    <citation type="journal article" date="2017" name="Genome Biol.">
        <title>New reference genome sequences of hot pepper reveal the massive evolution of plant disease-resistance genes by retroduplication.</title>
        <authorList>
            <person name="Kim S."/>
            <person name="Park J."/>
            <person name="Yeom S.I."/>
            <person name="Kim Y.M."/>
            <person name="Seo E."/>
            <person name="Kim K.T."/>
            <person name="Kim M.S."/>
            <person name="Lee J.M."/>
            <person name="Cheong K."/>
            <person name="Shin H.S."/>
            <person name="Kim S.B."/>
            <person name="Han K."/>
            <person name="Lee J."/>
            <person name="Park M."/>
            <person name="Lee H.A."/>
            <person name="Lee H.Y."/>
            <person name="Lee Y."/>
            <person name="Oh S."/>
            <person name="Lee J.H."/>
            <person name="Choi E."/>
            <person name="Choi E."/>
            <person name="Lee S.E."/>
            <person name="Jeon J."/>
            <person name="Kim H."/>
            <person name="Choi G."/>
            <person name="Song H."/>
            <person name="Lee J."/>
            <person name="Lee S.C."/>
            <person name="Kwon J.K."/>
            <person name="Lee H.Y."/>
            <person name="Koo N."/>
            <person name="Hong Y."/>
            <person name="Kim R.W."/>
            <person name="Kang W.H."/>
            <person name="Huh J.H."/>
            <person name="Kang B.C."/>
            <person name="Yang T.J."/>
            <person name="Lee Y.H."/>
            <person name="Bennetzen J.L."/>
            <person name="Choi D."/>
        </authorList>
    </citation>
    <scope>NUCLEOTIDE SEQUENCE [LARGE SCALE GENOMIC DNA]</scope>
    <source>
        <strain evidence="2">cv. CM334</strain>
    </source>
</reference>
<dbReference type="PANTHER" id="PTHR31479:SF21">
    <property type="entry name" value="FUNGAL LIPASE-LIKE DOMAIN-CONTAINING PROTEIN"/>
    <property type="match status" value="1"/>
</dbReference>
<evidence type="ECO:0000313" key="2">
    <source>
        <dbReference type="Proteomes" id="UP000222542"/>
    </source>
</evidence>
<evidence type="ECO:0000313" key="1">
    <source>
        <dbReference type="EMBL" id="PHT62345.1"/>
    </source>
</evidence>
<reference evidence="1 2" key="1">
    <citation type="journal article" date="2014" name="Nat. Genet.">
        <title>Genome sequence of the hot pepper provides insights into the evolution of pungency in Capsicum species.</title>
        <authorList>
            <person name="Kim S."/>
            <person name="Park M."/>
            <person name="Yeom S.I."/>
            <person name="Kim Y.M."/>
            <person name="Lee J.M."/>
            <person name="Lee H.A."/>
            <person name="Seo E."/>
            <person name="Choi J."/>
            <person name="Cheong K."/>
            <person name="Kim K.T."/>
            <person name="Jung K."/>
            <person name="Lee G.W."/>
            <person name="Oh S.K."/>
            <person name="Bae C."/>
            <person name="Kim S.B."/>
            <person name="Lee H.Y."/>
            <person name="Kim S.Y."/>
            <person name="Kim M.S."/>
            <person name="Kang B.C."/>
            <person name="Jo Y.D."/>
            <person name="Yang H.B."/>
            <person name="Jeong H.J."/>
            <person name="Kang W.H."/>
            <person name="Kwon J.K."/>
            <person name="Shin C."/>
            <person name="Lim J.Y."/>
            <person name="Park J.H."/>
            <person name="Huh J.H."/>
            <person name="Kim J.S."/>
            <person name="Kim B.D."/>
            <person name="Cohen O."/>
            <person name="Paran I."/>
            <person name="Suh M.C."/>
            <person name="Lee S.B."/>
            <person name="Kim Y.K."/>
            <person name="Shin Y."/>
            <person name="Noh S.J."/>
            <person name="Park J."/>
            <person name="Seo Y.S."/>
            <person name="Kwon S.Y."/>
            <person name="Kim H.A."/>
            <person name="Park J.M."/>
            <person name="Kim H.J."/>
            <person name="Choi S.B."/>
            <person name="Bosland P.W."/>
            <person name="Reeves G."/>
            <person name="Jo S.H."/>
            <person name="Lee B.W."/>
            <person name="Cho H.T."/>
            <person name="Choi H.S."/>
            <person name="Lee M.S."/>
            <person name="Yu Y."/>
            <person name="Do Choi Y."/>
            <person name="Park B.S."/>
            <person name="van Deynze A."/>
            <person name="Ashrafi H."/>
            <person name="Hill T."/>
            <person name="Kim W.T."/>
            <person name="Pai H.S."/>
            <person name="Ahn H.K."/>
            <person name="Yeam I."/>
            <person name="Giovannoni J.J."/>
            <person name="Rose J.K."/>
            <person name="Sorensen I."/>
            <person name="Lee S.J."/>
            <person name="Kim R.W."/>
            <person name="Choi I.Y."/>
            <person name="Choi B.S."/>
            <person name="Lim J.S."/>
            <person name="Lee Y.H."/>
            <person name="Choi D."/>
        </authorList>
    </citation>
    <scope>NUCLEOTIDE SEQUENCE [LARGE SCALE GENOMIC DNA]</scope>
    <source>
        <strain evidence="2">cv. CM334</strain>
    </source>
</reference>
<dbReference type="PANTHER" id="PTHR31479">
    <property type="entry name" value="ALPHA/BETA-HYDROLASES SUPERFAMILY PROTEIN"/>
    <property type="match status" value="1"/>
</dbReference>